<dbReference type="Gene3D" id="3.80.10.10">
    <property type="entry name" value="Ribonuclease Inhibitor"/>
    <property type="match status" value="1"/>
</dbReference>
<protein>
    <recommendedName>
        <fullName evidence="8">Malectin-like domain-containing protein</fullName>
    </recommendedName>
</protein>
<keyword evidence="5 6" id="KW-0472">Membrane</keyword>
<keyword evidence="10" id="KW-1185">Reference proteome</keyword>
<evidence type="ECO:0000256" key="6">
    <source>
        <dbReference type="SAM" id="Phobius"/>
    </source>
</evidence>
<dbReference type="InterPro" id="IPR001611">
    <property type="entry name" value="Leu-rich_rpt"/>
</dbReference>
<evidence type="ECO:0000256" key="2">
    <source>
        <dbReference type="ARBA" id="ARBA00022692"/>
    </source>
</evidence>
<dbReference type="InterPro" id="IPR024788">
    <property type="entry name" value="Malectin-like_Carb-bd_dom"/>
</dbReference>
<dbReference type="Pfam" id="PF13855">
    <property type="entry name" value="LRR_8"/>
    <property type="match status" value="1"/>
</dbReference>
<keyword evidence="2 6" id="KW-0812">Transmembrane</keyword>
<evidence type="ECO:0000256" key="1">
    <source>
        <dbReference type="ARBA" id="ARBA00004167"/>
    </source>
</evidence>
<dbReference type="AlphaFoldDB" id="A0AAN9NNY8"/>
<evidence type="ECO:0000259" key="8">
    <source>
        <dbReference type="Pfam" id="PF12819"/>
    </source>
</evidence>
<feature type="chain" id="PRO_5042933836" description="Malectin-like domain-containing protein" evidence="7">
    <location>
        <begin position="23"/>
        <end position="545"/>
    </location>
</feature>
<dbReference type="Proteomes" id="UP001374584">
    <property type="component" value="Unassembled WGS sequence"/>
</dbReference>
<evidence type="ECO:0000256" key="3">
    <source>
        <dbReference type="ARBA" id="ARBA00022729"/>
    </source>
</evidence>
<evidence type="ECO:0000256" key="7">
    <source>
        <dbReference type="SAM" id="SignalP"/>
    </source>
</evidence>
<dbReference type="PANTHER" id="PTHR45631:SF212">
    <property type="entry name" value="PROTEIN KINASE DOMAIN-CONTAINING PROTEIN"/>
    <property type="match status" value="1"/>
</dbReference>
<reference evidence="9 10" key="1">
    <citation type="submission" date="2024-01" db="EMBL/GenBank/DDBJ databases">
        <title>The genomes of 5 underutilized Papilionoideae crops provide insights into root nodulation and disease resistanc.</title>
        <authorList>
            <person name="Jiang F."/>
        </authorList>
    </citation>
    <scope>NUCLEOTIDE SEQUENCE [LARGE SCALE GENOMIC DNA]</scope>
    <source>
        <strain evidence="9">JINMINGXINNONG_FW02</strain>
        <tissue evidence="9">Leaves</tissue>
    </source>
</reference>
<dbReference type="InterPro" id="IPR032675">
    <property type="entry name" value="LRR_dom_sf"/>
</dbReference>
<dbReference type="EMBL" id="JAYMYR010000003">
    <property type="protein sequence ID" value="KAK7373133.1"/>
    <property type="molecule type" value="Genomic_DNA"/>
</dbReference>
<accession>A0AAN9NNY8</accession>
<comment type="caution">
    <text evidence="9">The sequence shown here is derived from an EMBL/GenBank/DDBJ whole genome shotgun (WGS) entry which is preliminary data.</text>
</comment>
<dbReference type="GO" id="GO:0016020">
    <property type="term" value="C:membrane"/>
    <property type="evidence" value="ECO:0007669"/>
    <property type="project" value="UniProtKB-SubCell"/>
</dbReference>
<dbReference type="Pfam" id="PF12819">
    <property type="entry name" value="Malectin_like"/>
    <property type="match status" value="1"/>
</dbReference>
<feature type="domain" description="Malectin-like" evidence="8">
    <location>
        <begin position="44"/>
        <end position="379"/>
    </location>
</feature>
<feature type="transmembrane region" description="Helical" evidence="6">
    <location>
        <begin position="507"/>
        <end position="531"/>
    </location>
</feature>
<proteinExistence type="predicted"/>
<keyword evidence="3 7" id="KW-0732">Signal</keyword>
<evidence type="ECO:0000256" key="4">
    <source>
        <dbReference type="ARBA" id="ARBA00022989"/>
    </source>
</evidence>
<dbReference type="SUPFAM" id="SSF52058">
    <property type="entry name" value="L domain-like"/>
    <property type="match status" value="1"/>
</dbReference>
<organism evidence="9 10">
    <name type="scientific">Phaseolus coccineus</name>
    <name type="common">Scarlet runner bean</name>
    <name type="synonym">Phaseolus multiflorus</name>
    <dbReference type="NCBI Taxonomy" id="3886"/>
    <lineage>
        <taxon>Eukaryota</taxon>
        <taxon>Viridiplantae</taxon>
        <taxon>Streptophyta</taxon>
        <taxon>Embryophyta</taxon>
        <taxon>Tracheophyta</taxon>
        <taxon>Spermatophyta</taxon>
        <taxon>Magnoliopsida</taxon>
        <taxon>eudicotyledons</taxon>
        <taxon>Gunneridae</taxon>
        <taxon>Pentapetalae</taxon>
        <taxon>rosids</taxon>
        <taxon>fabids</taxon>
        <taxon>Fabales</taxon>
        <taxon>Fabaceae</taxon>
        <taxon>Papilionoideae</taxon>
        <taxon>50 kb inversion clade</taxon>
        <taxon>NPAAA clade</taxon>
        <taxon>indigoferoid/millettioid clade</taxon>
        <taxon>Phaseoleae</taxon>
        <taxon>Phaseolus</taxon>
    </lineage>
</organism>
<sequence>MERALQWIVVVAVCASSSIIHAAGIDEAPHRKLASVDYSDVISIDCGVEEGYIDRTRIQYEDDDNEFGEIHSISDNSFQNQPQINKQLMSLRSFPEGKRNCYSLKAKQGKNKRYIVRGYFAYGNYDNKNKPPTFDLYIDVTNFTFIRFTVANTTRRVEAIYFTLTDTIDLCLVNTEQGVPFISLLELWPLGTASVYQDLLNFQTLDLLTRVTLGVSSADDQLLRYMDDNYGRSWLARELTRNEKEMKTTLGIDLDTLNNPYKLPTEVLNTAVSALRLSDSVNIWRSYSDTSFEYKVYLHFFDFEERVDSSEKRIMNVIVNGFGEGVHENVTRNISLSYNQLLTLQLTVEVGMGINNIFIKATPDSHLPAMLNAYEIYRVIPQSVSATHQDDVDAIKRIKDIYKISRINWQGDPCKPTNFTWDGLTCNAMNPPRIISLDLSNNQMVGEVPEFFAKLSQLKILNLSRNSLTGSIPDALIAKSKSNSLQLSLDGNIGICQIGSCKKKKNIVALVATIIASIVGSIIIVGIVMAIRRSLRKNEGEFFCE</sequence>
<evidence type="ECO:0000313" key="10">
    <source>
        <dbReference type="Proteomes" id="UP001374584"/>
    </source>
</evidence>
<dbReference type="PANTHER" id="PTHR45631">
    <property type="entry name" value="OS07G0107800 PROTEIN-RELATED"/>
    <property type="match status" value="1"/>
</dbReference>
<evidence type="ECO:0000313" key="9">
    <source>
        <dbReference type="EMBL" id="KAK7373133.1"/>
    </source>
</evidence>
<comment type="subcellular location">
    <subcellularLocation>
        <location evidence="1">Membrane</location>
        <topology evidence="1">Single-pass membrane protein</topology>
    </subcellularLocation>
</comment>
<keyword evidence="4 6" id="KW-1133">Transmembrane helix</keyword>
<name>A0AAN9NNY8_PHACN</name>
<evidence type="ECO:0000256" key="5">
    <source>
        <dbReference type="ARBA" id="ARBA00023136"/>
    </source>
</evidence>
<feature type="signal peptide" evidence="7">
    <location>
        <begin position="1"/>
        <end position="22"/>
    </location>
</feature>
<gene>
    <name evidence="9" type="ORF">VNO80_06531</name>
</gene>